<dbReference type="STRING" id="123320.SAMN06309945_1467"/>
<proteinExistence type="predicted"/>
<sequence length="320" mass="36342">MTTPASWREAFSAQRKLGELLEAELAELLRGVPKGWYTETRIKAESSFNQKIETGLVENFDRLEDFVGGLIVVPLPSDVPRALEYVYRFFTVEYRRPQNDTDAESNAAEFRFNDIRLYGHLTADDSLPSSPLQSMVFEIQVKTFFQHAWSTATHDLVYKYPSFSWSRSRVSAQVKAILEHAEMSLAAIDELERVETFTRSGEPEATLNRFLQVVRDHWDDDLLPANKKRMTESLAMLSGALAFGPEDINRLLTRGLAELGSHPDGWSPYQCVVDYASRYEPESLRAALCTKLERPRVIHINTDVLTRLGLTPEEAVSGHL</sequence>
<keyword evidence="3" id="KW-1185">Reference proteome</keyword>
<name>A0A1T5JED9_9MICO</name>
<dbReference type="AlphaFoldDB" id="A0A1T5JED9"/>
<evidence type="ECO:0000313" key="3">
    <source>
        <dbReference type="Proteomes" id="UP000190857"/>
    </source>
</evidence>
<reference evidence="2 3" key="1">
    <citation type="submission" date="2017-02" db="EMBL/GenBank/DDBJ databases">
        <authorList>
            <person name="Peterson S.W."/>
        </authorList>
    </citation>
    <scope>NUCLEOTIDE SEQUENCE [LARGE SCALE GENOMIC DNA]</scope>
    <source>
        <strain evidence="2 3">VKM Ac-2059</strain>
    </source>
</reference>
<evidence type="ECO:0000313" key="2">
    <source>
        <dbReference type="EMBL" id="SKC49790.1"/>
    </source>
</evidence>
<dbReference type="GO" id="GO:0015969">
    <property type="term" value="P:guanosine tetraphosphate metabolic process"/>
    <property type="evidence" value="ECO:0007669"/>
    <property type="project" value="InterPro"/>
</dbReference>
<dbReference type="Proteomes" id="UP000190857">
    <property type="component" value="Unassembled WGS sequence"/>
</dbReference>
<protein>
    <recommendedName>
        <fullName evidence="1">RelA/SpoT domain-containing protein</fullName>
    </recommendedName>
</protein>
<organism evidence="2 3">
    <name type="scientific">Okibacterium fritillariae</name>
    <dbReference type="NCBI Taxonomy" id="123320"/>
    <lineage>
        <taxon>Bacteria</taxon>
        <taxon>Bacillati</taxon>
        <taxon>Actinomycetota</taxon>
        <taxon>Actinomycetes</taxon>
        <taxon>Micrococcales</taxon>
        <taxon>Microbacteriaceae</taxon>
        <taxon>Okibacterium</taxon>
    </lineage>
</organism>
<dbReference type="InterPro" id="IPR043519">
    <property type="entry name" value="NT_sf"/>
</dbReference>
<dbReference type="SMART" id="SM00954">
    <property type="entry name" value="RelA_SpoT"/>
    <property type="match status" value="1"/>
</dbReference>
<dbReference type="Pfam" id="PF04607">
    <property type="entry name" value="RelA_SpoT"/>
    <property type="match status" value="1"/>
</dbReference>
<dbReference type="InterPro" id="IPR007685">
    <property type="entry name" value="RelA_SpoT"/>
</dbReference>
<accession>A0A1T5JED9</accession>
<dbReference type="EMBL" id="FUZP01000001">
    <property type="protein sequence ID" value="SKC49790.1"/>
    <property type="molecule type" value="Genomic_DNA"/>
</dbReference>
<dbReference type="CDD" id="cd05399">
    <property type="entry name" value="NT_Rel-Spo_like"/>
    <property type="match status" value="1"/>
</dbReference>
<gene>
    <name evidence="2" type="ORF">SAMN06309945_1467</name>
</gene>
<evidence type="ECO:0000259" key="1">
    <source>
        <dbReference type="SMART" id="SM00954"/>
    </source>
</evidence>
<dbReference type="SUPFAM" id="SSF81301">
    <property type="entry name" value="Nucleotidyltransferase"/>
    <property type="match status" value="1"/>
</dbReference>
<dbReference type="Gene3D" id="3.30.460.10">
    <property type="entry name" value="Beta Polymerase, domain 2"/>
    <property type="match status" value="1"/>
</dbReference>
<feature type="domain" description="RelA/SpoT" evidence="1">
    <location>
        <begin position="40"/>
        <end position="164"/>
    </location>
</feature>